<evidence type="ECO:0000259" key="1">
    <source>
        <dbReference type="Pfam" id="PF08241"/>
    </source>
</evidence>
<keyword evidence="2" id="KW-0489">Methyltransferase</keyword>
<dbReference type="GO" id="GO:0032259">
    <property type="term" value="P:methylation"/>
    <property type="evidence" value="ECO:0007669"/>
    <property type="project" value="UniProtKB-KW"/>
</dbReference>
<dbReference type="Gene3D" id="3.40.50.150">
    <property type="entry name" value="Vaccinia Virus protein VP39"/>
    <property type="match status" value="1"/>
</dbReference>
<accession>A0A2P2I129</accession>
<dbReference type="InterPro" id="IPR013216">
    <property type="entry name" value="Methyltransf_11"/>
</dbReference>
<dbReference type="PANTHER" id="PTHR45036:SF1">
    <property type="entry name" value="METHYLTRANSFERASE LIKE 7A"/>
    <property type="match status" value="1"/>
</dbReference>
<dbReference type="GO" id="GO:0008757">
    <property type="term" value="F:S-adenosylmethionine-dependent methyltransferase activity"/>
    <property type="evidence" value="ECO:0007669"/>
    <property type="project" value="InterPro"/>
</dbReference>
<dbReference type="InterPro" id="IPR052356">
    <property type="entry name" value="Thiol_S-MT"/>
</dbReference>
<dbReference type="Pfam" id="PF08241">
    <property type="entry name" value="Methyltransf_11"/>
    <property type="match status" value="1"/>
</dbReference>
<dbReference type="AlphaFoldDB" id="A0A2P2I129"/>
<dbReference type="EMBL" id="IACF01001922">
    <property type="protein sequence ID" value="LAB67596.1"/>
    <property type="molecule type" value="mRNA"/>
</dbReference>
<sequence>MELLATMISYIVTFALGFVFCKLLPDLKFRFHAFVKVKLMSNPQPLYFAFKEELLGKIKNVKSKFPEHQKTNSIRILEVGVGIGTNFKFYPDGCHLVVVDPNPHWEQYYNSNRSKFPQIKSQDIIVAYGEDMYMVPDESVDVVVITKVMCSVRNIKKMLQQVRRVLVTGGKLFFIEHIREWDAKNHGYRLFLQDFLSLLRIWPNMFSGCELNRETLKDVEAAGFSSVEAEKKHAPITHPIFQISGSQVVGIATK</sequence>
<keyword evidence="2" id="KW-0808">Transferase</keyword>
<dbReference type="SUPFAM" id="SSF53335">
    <property type="entry name" value="S-adenosyl-L-methionine-dependent methyltransferases"/>
    <property type="match status" value="1"/>
</dbReference>
<dbReference type="InterPro" id="IPR029063">
    <property type="entry name" value="SAM-dependent_MTases_sf"/>
</dbReference>
<feature type="domain" description="Methyltransferase type 11" evidence="1">
    <location>
        <begin position="77"/>
        <end position="174"/>
    </location>
</feature>
<evidence type="ECO:0000313" key="2">
    <source>
        <dbReference type="EMBL" id="LAB67596.1"/>
    </source>
</evidence>
<reference evidence="2" key="1">
    <citation type="journal article" date="2018" name="Biosci. Biotechnol. Biochem.">
        <title>Polysaccharide hydrolase of the hadal zone amphipods Hirondellea gigas.</title>
        <authorList>
            <person name="Kobayashi H."/>
            <person name="Nagahama T."/>
            <person name="Arai W."/>
            <person name="Sasagawa Y."/>
            <person name="Umeda M."/>
            <person name="Hayashi T."/>
            <person name="Nikaido I."/>
            <person name="Watanabe H."/>
            <person name="Oguri K."/>
            <person name="Kitazato H."/>
            <person name="Fujioka K."/>
            <person name="Kido Y."/>
            <person name="Takami H."/>
        </authorList>
    </citation>
    <scope>NUCLEOTIDE SEQUENCE</scope>
    <source>
        <tissue evidence="2">Whole body</tissue>
    </source>
</reference>
<organism evidence="2">
    <name type="scientific">Hirondellea gigas</name>
    <dbReference type="NCBI Taxonomy" id="1518452"/>
    <lineage>
        <taxon>Eukaryota</taxon>
        <taxon>Metazoa</taxon>
        <taxon>Ecdysozoa</taxon>
        <taxon>Arthropoda</taxon>
        <taxon>Crustacea</taxon>
        <taxon>Multicrustacea</taxon>
        <taxon>Malacostraca</taxon>
        <taxon>Eumalacostraca</taxon>
        <taxon>Peracarida</taxon>
        <taxon>Amphipoda</taxon>
        <taxon>Amphilochidea</taxon>
        <taxon>Lysianassida</taxon>
        <taxon>Lysianassidira</taxon>
        <taxon>Lysianassoidea</taxon>
        <taxon>Lysianassidae</taxon>
        <taxon>Hirondellea</taxon>
    </lineage>
</organism>
<name>A0A2P2I129_9CRUS</name>
<proteinExistence type="evidence at transcript level"/>
<dbReference type="PANTHER" id="PTHR45036">
    <property type="entry name" value="METHYLTRANSFERASE LIKE 7B"/>
    <property type="match status" value="1"/>
</dbReference>
<dbReference type="CDD" id="cd02440">
    <property type="entry name" value="AdoMet_MTases"/>
    <property type="match status" value="1"/>
</dbReference>
<protein>
    <submittedName>
        <fullName evidence="2">Methyltransferase-like protein 7A</fullName>
    </submittedName>
</protein>